<dbReference type="PROSITE" id="PS51197">
    <property type="entry name" value="HTH_RRF2_2"/>
    <property type="match status" value="1"/>
</dbReference>
<dbReference type="SUPFAM" id="SSF46785">
    <property type="entry name" value="Winged helix' DNA-binding domain"/>
    <property type="match status" value="1"/>
</dbReference>
<dbReference type="InterPro" id="IPR000944">
    <property type="entry name" value="Tscrpt_reg_Rrf2"/>
</dbReference>
<dbReference type="RefSeq" id="WP_078540059.1">
    <property type="nucleotide sequence ID" value="NZ_MPZV01000001.1"/>
</dbReference>
<proteinExistence type="predicted"/>
<sequence>MRLNDTTDLALRVMIYAASMKDRRFTIDHLVAAYHAPRSTVMKVVNALTRGEFLTAQRGRSGGLGLARAAQEIGVGTIVRHMETDFDLVECMRSDGDCTITASCRLISPLAEARAAFLATLDNYTIADIAISPRDFGLAAS</sequence>
<dbReference type="InterPro" id="IPR036388">
    <property type="entry name" value="WH-like_DNA-bd_sf"/>
</dbReference>
<dbReference type="Proteomes" id="UP000190787">
    <property type="component" value="Unassembled WGS sequence"/>
</dbReference>
<gene>
    <name evidence="2" type="ORF">BMI91_05380</name>
</gene>
<dbReference type="EMBL" id="MPZV01000001">
    <property type="protein sequence ID" value="OOY25823.1"/>
    <property type="molecule type" value="Genomic_DNA"/>
</dbReference>
<keyword evidence="3" id="KW-1185">Reference proteome</keyword>
<dbReference type="PANTHER" id="PTHR33221:SF4">
    <property type="entry name" value="HTH-TYPE TRANSCRIPTIONAL REPRESSOR NSRR"/>
    <property type="match status" value="1"/>
</dbReference>
<organism evidence="2 3">
    <name type="scientific">Thioclava sediminum</name>
    <dbReference type="NCBI Taxonomy" id="1915319"/>
    <lineage>
        <taxon>Bacteria</taxon>
        <taxon>Pseudomonadati</taxon>
        <taxon>Pseudomonadota</taxon>
        <taxon>Alphaproteobacteria</taxon>
        <taxon>Rhodobacterales</taxon>
        <taxon>Paracoccaceae</taxon>
        <taxon>Thioclava</taxon>
    </lineage>
</organism>
<protein>
    <recommendedName>
        <fullName evidence="4">BadM/Rrf2 family transcriptional regulator</fullName>
    </recommendedName>
</protein>
<comment type="caution">
    <text evidence="2">The sequence shown here is derived from an EMBL/GenBank/DDBJ whole genome shotgun (WGS) entry which is preliminary data.</text>
</comment>
<dbReference type="PANTHER" id="PTHR33221">
    <property type="entry name" value="WINGED HELIX-TURN-HELIX TRANSCRIPTIONAL REGULATOR, RRF2 FAMILY"/>
    <property type="match status" value="1"/>
</dbReference>
<keyword evidence="1" id="KW-0238">DNA-binding</keyword>
<name>A0ABX3N1U7_9RHOB</name>
<evidence type="ECO:0000313" key="3">
    <source>
        <dbReference type="Proteomes" id="UP000190787"/>
    </source>
</evidence>
<reference evidence="2 3" key="1">
    <citation type="submission" date="2016-11" db="EMBL/GenBank/DDBJ databases">
        <title>A multilocus sequence analysis scheme for characterization of bacteria in the genus Thioclava.</title>
        <authorList>
            <person name="Liu Y."/>
            <person name="Shao Z."/>
        </authorList>
    </citation>
    <scope>NUCLEOTIDE SEQUENCE [LARGE SCALE GENOMIC DNA]</scope>
    <source>
        <strain evidence="2 3">TAW-CT134</strain>
    </source>
</reference>
<dbReference type="NCBIfam" id="TIGR00738">
    <property type="entry name" value="rrf2_super"/>
    <property type="match status" value="1"/>
</dbReference>
<dbReference type="InterPro" id="IPR036390">
    <property type="entry name" value="WH_DNA-bd_sf"/>
</dbReference>
<dbReference type="Pfam" id="PF02082">
    <property type="entry name" value="Rrf2"/>
    <property type="match status" value="1"/>
</dbReference>
<evidence type="ECO:0008006" key="4">
    <source>
        <dbReference type="Google" id="ProtNLM"/>
    </source>
</evidence>
<dbReference type="Gene3D" id="1.10.10.10">
    <property type="entry name" value="Winged helix-like DNA-binding domain superfamily/Winged helix DNA-binding domain"/>
    <property type="match status" value="1"/>
</dbReference>
<accession>A0ABX3N1U7</accession>
<evidence type="ECO:0000313" key="2">
    <source>
        <dbReference type="EMBL" id="OOY25823.1"/>
    </source>
</evidence>
<evidence type="ECO:0000256" key="1">
    <source>
        <dbReference type="ARBA" id="ARBA00023125"/>
    </source>
</evidence>